<name>A0A090L3X3_STRRB</name>
<dbReference type="SUPFAM" id="SSF81321">
    <property type="entry name" value="Family A G protein-coupled receptor-like"/>
    <property type="match status" value="1"/>
</dbReference>
<feature type="transmembrane region" description="Helical" evidence="1">
    <location>
        <begin position="225"/>
        <end position="247"/>
    </location>
</feature>
<evidence type="ECO:0000313" key="2">
    <source>
        <dbReference type="EMBL" id="CEF64516.1"/>
    </source>
</evidence>
<protein>
    <submittedName>
        <fullName evidence="2 4">Uncharacterized protein</fullName>
    </submittedName>
</protein>
<feature type="transmembrane region" description="Helical" evidence="1">
    <location>
        <begin position="54"/>
        <end position="78"/>
    </location>
</feature>
<sequence>MNSNFTLFVTAEVSWIYSAYIYLSIPIIFYIINGIIIILSCYNKALKEKMDLRLILIVSASINIFSMIIYVLFSYLWWYCYLTNSYINIKITSLVAEIRLFGMGILFISPLILSLWRFFLIVKNWNISIWKCSICYLIILSFHTYTFCDKIFISTRISKNDIFTYSIVYSTKFLIFLFLITDIVAPIIAIILLCIILIYVRKHQENLKNVVVSKVRLSIARQQRVIVYSLILMSAVPLLGAIPHYFMRIFFIYDYKIPRIGWNIAEFIILSVGGSAPLSMILILPTLKKAFLSQLNLRQTSSIETTIKKSDNDITKNVNSNDHRHSLKMKILK</sequence>
<evidence type="ECO:0000313" key="4">
    <source>
        <dbReference type="WBParaSite" id="SRAE_1000277000.1"/>
    </source>
</evidence>
<accession>A0A090L3X3</accession>
<proteinExistence type="predicted"/>
<reference evidence="4" key="2">
    <citation type="submission" date="2020-12" db="UniProtKB">
        <authorList>
            <consortium name="WormBaseParasite"/>
        </authorList>
    </citation>
    <scope>IDENTIFICATION</scope>
</reference>
<dbReference type="CTD" id="36376881"/>
<gene>
    <name evidence="2 4 5" type="ORF">SRAE_1000277000</name>
</gene>
<evidence type="ECO:0000256" key="1">
    <source>
        <dbReference type="SAM" id="Phobius"/>
    </source>
</evidence>
<feature type="transmembrane region" description="Helical" evidence="1">
    <location>
        <begin position="173"/>
        <end position="200"/>
    </location>
</feature>
<evidence type="ECO:0000313" key="3">
    <source>
        <dbReference type="Proteomes" id="UP000035682"/>
    </source>
</evidence>
<keyword evidence="1" id="KW-1133">Transmembrane helix</keyword>
<feature type="transmembrane region" description="Helical" evidence="1">
    <location>
        <begin position="20"/>
        <end position="42"/>
    </location>
</feature>
<dbReference type="WBParaSite" id="SRAE_1000277000.1">
    <property type="protein sequence ID" value="SRAE_1000277000.1"/>
    <property type="gene ID" value="WBGene00259386"/>
</dbReference>
<dbReference type="Proteomes" id="UP000035682">
    <property type="component" value="Unplaced"/>
</dbReference>
<dbReference type="WormBase" id="SRAE_1000277000">
    <property type="protein sequence ID" value="SRP08388"/>
    <property type="gene ID" value="WBGene00259386"/>
</dbReference>
<evidence type="ECO:0000313" key="5">
    <source>
        <dbReference type="WormBase" id="SRAE_1000277000"/>
    </source>
</evidence>
<dbReference type="AlphaFoldDB" id="A0A090L3X3"/>
<keyword evidence="1" id="KW-0472">Membrane</keyword>
<dbReference type="GeneID" id="36376881"/>
<keyword evidence="1" id="KW-0812">Transmembrane</keyword>
<feature type="transmembrane region" description="Helical" evidence="1">
    <location>
        <begin position="98"/>
        <end position="122"/>
    </location>
</feature>
<dbReference type="EMBL" id="LN609528">
    <property type="protein sequence ID" value="CEF64516.1"/>
    <property type="molecule type" value="Genomic_DNA"/>
</dbReference>
<feature type="transmembrane region" description="Helical" evidence="1">
    <location>
        <begin position="134"/>
        <end position="153"/>
    </location>
</feature>
<feature type="transmembrane region" description="Helical" evidence="1">
    <location>
        <begin position="267"/>
        <end position="287"/>
    </location>
</feature>
<dbReference type="RefSeq" id="XP_024503717.1">
    <property type="nucleotide sequence ID" value="XM_024649884.1"/>
</dbReference>
<reference evidence="2 3" key="1">
    <citation type="submission" date="2014-09" db="EMBL/GenBank/DDBJ databases">
        <authorList>
            <person name="Martin A.A."/>
        </authorList>
    </citation>
    <scope>NUCLEOTIDE SEQUENCE</scope>
    <source>
        <strain evidence="3">ED321</strain>
        <strain evidence="2">ED321 Heterogonic</strain>
    </source>
</reference>
<keyword evidence="3" id="KW-1185">Reference proteome</keyword>
<organism evidence="2">
    <name type="scientific">Strongyloides ratti</name>
    <name type="common">Parasitic roundworm</name>
    <dbReference type="NCBI Taxonomy" id="34506"/>
    <lineage>
        <taxon>Eukaryota</taxon>
        <taxon>Metazoa</taxon>
        <taxon>Ecdysozoa</taxon>
        <taxon>Nematoda</taxon>
        <taxon>Chromadorea</taxon>
        <taxon>Rhabditida</taxon>
        <taxon>Tylenchina</taxon>
        <taxon>Panagrolaimomorpha</taxon>
        <taxon>Strongyloidoidea</taxon>
        <taxon>Strongyloididae</taxon>
        <taxon>Strongyloides</taxon>
    </lineage>
</organism>